<reference evidence="16" key="1">
    <citation type="submission" date="2022-12" db="EMBL/GenBank/DDBJ databases">
        <title>Paraconexibacter alkalitolerans sp. nov. and Baekduia alba sp. nov., isolated from soil and emended description of the genera Paraconexibacter (Chun et al., 2020) and Baekduia (An et al., 2020).</title>
        <authorList>
            <person name="Vieira S."/>
            <person name="Huber K.J."/>
            <person name="Geppert A."/>
            <person name="Wolf J."/>
            <person name="Neumann-Schaal M."/>
            <person name="Muesken M."/>
            <person name="Overmann J."/>
        </authorList>
    </citation>
    <scope>NUCLEOTIDE SEQUENCE</scope>
    <source>
        <strain evidence="16">AEG42_29</strain>
    </source>
</reference>
<dbReference type="InterPro" id="IPR001763">
    <property type="entry name" value="Rhodanese-like_dom"/>
</dbReference>
<feature type="domain" description="Helicase C-terminal" evidence="15">
    <location>
        <begin position="418"/>
        <end position="565"/>
    </location>
</feature>
<evidence type="ECO:0000259" key="15">
    <source>
        <dbReference type="PROSITE" id="PS51194"/>
    </source>
</evidence>
<dbReference type="InterPro" id="IPR004589">
    <property type="entry name" value="DNA_helicase_ATP-dep_RecQ"/>
</dbReference>
<dbReference type="PROSITE" id="PS51192">
    <property type="entry name" value="HELICASE_ATP_BIND_1"/>
    <property type="match status" value="1"/>
</dbReference>
<dbReference type="InterPro" id="IPR027417">
    <property type="entry name" value="P-loop_NTPase"/>
</dbReference>
<organism evidence="16">
    <name type="scientific">Paraconexibacter sp. AEG42_29</name>
    <dbReference type="NCBI Taxonomy" id="2997339"/>
    <lineage>
        <taxon>Bacteria</taxon>
        <taxon>Bacillati</taxon>
        <taxon>Actinomycetota</taxon>
        <taxon>Thermoleophilia</taxon>
        <taxon>Solirubrobacterales</taxon>
        <taxon>Paraconexibacteraceae</taxon>
        <taxon>Paraconexibacter</taxon>
    </lineage>
</organism>
<gene>
    <name evidence="16" type="ORF">DSM112329_03104</name>
</gene>
<keyword evidence="3" id="KW-0547">Nucleotide-binding</keyword>
<evidence type="ECO:0000256" key="9">
    <source>
        <dbReference type="ARBA" id="ARBA00034617"/>
    </source>
</evidence>
<feature type="domain" description="Rhodanese" evidence="12">
    <location>
        <begin position="426"/>
        <end position="474"/>
    </location>
</feature>
<feature type="compositionally biased region" description="Low complexity" evidence="11">
    <location>
        <begin position="122"/>
        <end position="139"/>
    </location>
</feature>
<evidence type="ECO:0000256" key="3">
    <source>
        <dbReference type="ARBA" id="ARBA00022741"/>
    </source>
</evidence>
<dbReference type="SMART" id="SM00490">
    <property type="entry name" value="HELICc"/>
    <property type="match status" value="1"/>
</dbReference>
<evidence type="ECO:0000256" key="10">
    <source>
        <dbReference type="ARBA" id="ARBA00034808"/>
    </source>
</evidence>
<keyword evidence="5" id="KW-0347">Helicase</keyword>
<evidence type="ECO:0000259" key="13">
    <source>
        <dbReference type="PROSITE" id="PS50967"/>
    </source>
</evidence>
<dbReference type="GO" id="GO:0005524">
    <property type="term" value="F:ATP binding"/>
    <property type="evidence" value="ECO:0007669"/>
    <property type="project" value="UniProtKB-KW"/>
</dbReference>
<dbReference type="Gene3D" id="1.10.150.80">
    <property type="entry name" value="HRDC domain"/>
    <property type="match status" value="1"/>
</dbReference>
<comment type="catalytic activity">
    <reaction evidence="9">
        <text>Couples ATP hydrolysis with the unwinding of duplex DNA by translocating in the 3'-5' direction.</text>
        <dbReference type="EC" id="5.6.2.4"/>
    </reaction>
</comment>
<dbReference type="GO" id="GO:0009378">
    <property type="term" value="F:four-way junction helicase activity"/>
    <property type="evidence" value="ECO:0007669"/>
    <property type="project" value="TreeGrafter"/>
</dbReference>
<evidence type="ECO:0000259" key="12">
    <source>
        <dbReference type="PROSITE" id="PS50206"/>
    </source>
</evidence>
<evidence type="ECO:0000256" key="1">
    <source>
        <dbReference type="ARBA" id="ARBA00001946"/>
    </source>
</evidence>
<feature type="region of interest" description="Disordered" evidence="11">
    <location>
        <begin position="684"/>
        <end position="705"/>
    </location>
</feature>
<dbReference type="InterPro" id="IPR044876">
    <property type="entry name" value="HRDC_dom_sf"/>
</dbReference>
<dbReference type="NCBIfam" id="TIGR00614">
    <property type="entry name" value="recQ_fam"/>
    <property type="match status" value="1"/>
</dbReference>
<feature type="domain" description="Helicase ATP-binding" evidence="14">
    <location>
        <begin position="220"/>
        <end position="388"/>
    </location>
</feature>
<evidence type="ECO:0000256" key="4">
    <source>
        <dbReference type="ARBA" id="ARBA00022801"/>
    </source>
</evidence>
<dbReference type="PROSITE" id="PS51194">
    <property type="entry name" value="HELICASE_CTER"/>
    <property type="match status" value="1"/>
</dbReference>
<comment type="similarity">
    <text evidence="2">Belongs to the helicase family. RecQ subfamily.</text>
</comment>
<dbReference type="EC" id="5.6.2.4" evidence="10"/>
<keyword evidence="4" id="KW-0378">Hydrolase</keyword>
<dbReference type="AlphaFoldDB" id="A0AAU7AX78"/>
<dbReference type="Gene3D" id="3.40.50.300">
    <property type="entry name" value="P-loop containing nucleotide triphosphate hydrolases"/>
    <property type="match status" value="2"/>
</dbReference>
<dbReference type="PROSITE" id="PS50206">
    <property type="entry name" value="RHODANESE_3"/>
    <property type="match status" value="1"/>
</dbReference>
<dbReference type="PROSITE" id="PS00690">
    <property type="entry name" value="DEAH_ATP_HELICASE"/>
    <property type="match status" value="1"/>
</dbReference>
<evidence type="ECO:0000313" key="16">
    <source>
        <dbReference type="EMBL" id="XAY06237.1"/>
    </source>
</evidence>
<dbReference type="InterPro" id="IPR002464">
    <property type="entry name" value="DNA/RNA_helicase_DEAH_CS"/>
</dbReference>
<dbReference type="GO" id="GO:0003677">
    <property type="term" value="F:DNA binding"/>
    <property type="evidence" value="ECO:0007669"/>
    <property type="project" value="UniProtKB-KW"/>
</dbReference>
<dbReference type="SUPFAM" id="SSF47819">
    <property type="entry name" value="HRDC-like"/>
    <property type="match status" value="1"/>
</dbReference>
<dbReference type="Pfam" id="PF00271">
    <property type="entry name" value="Helicase_C"/>
    <property type="match status" value="1"/>
</dbReference>
<dbReference type="CDD" id="cd17920">
    <property type="entry name" value="DEXHc_RecQ"/>
    <property type="match status" value="1"/>
</dbReference>
<keyword evidence="8" id="KW-0413">Isomerase</keyword>
<dbReference type="GO" id="GO:0016787">
    <property type="term" value="F:hydrolase activity"/>
    <property type="evidence" value="ECO:0007669"/>
    <property type="project" value="UniProtKB-KW"/>
</dbReference>
<evidence type="ECO:0000256" key="8">
    <source>
        <dbReference type="ARBA" id="ARBA00023235"/>
    </source>
</evidence>
<dbReference type="InterPro" id="IPR002121">
    <property type="entry name" value="HRDC_dom"/>
</dbReference>
<dbReference type="GO" id="GO:0043138">
    <property type="term" value="F:3'-5' DNA helicase activity"/>
    <property type="evidence" value="ECO:0007669"/>
    <property type="project" value="UniProtKB-EC"/>
</dbReference>
<evidence type="ECO:0000256" key="11">
    <source>
        <dbReference type="SAM" id="MobiDB-lite"/>
    </source>
</evidence>
<accession>A0AAU7AX78</accession>
<dbReference type="PROSITE" id="PS50967">
    <property type="entry name" value="HRDC"/>
    <property type="match status" value="1"/>
</dbReference>
<dbReference type="GO" id="GO:0043590">
    <property type="term" value="C:bacterial nucleoid"/>
    <property type="evidence" value="ECO:0007669"/>
    <property type="project" value="TreeGrafter"/>
</dbReference>
<dbReference type="GO" id="GO:0030894">
    <property type="term" value="C:replisome"/>
    <property type="evidence" value="ECO:0007669"/>
    <property type="project" value="TreeGrafter"/>
</dbReference>
<evidence type="ECO:0000259" key="14">
    <source>
        <dbReference type="PROSITE" id="PS51192"/>
    </source>
</evidence>
<keyword evidence="6" id="KW-0067">ATP-binding</keyword>
<keyword evidence="7" id="KW-0238">DNA-binding</keyword>
<feature type="compositionally biased region" description="Low complexity" evidence="11">
    <location>
        <begin position="102"/>
        <end position="113"/>
    </location>
</feature>
<dbReference type="InterPro" id="IPR001650">
    <property type="entry name" value="Helicase_C-like"/>
</dbReference>
<sequence>MCPGRDGPQPVVQGTRGAVGSRRYVPGVHDALAQLAEVFANPGAPDASRRLDTVRAAWKQLDKAERAALTPLAKLAAERVAAAEEAARPSLFDAPAAAATTPPVAAAPTAPVPAHRDPVPSAPASAPAPAPADHGPAPATTASPSDEDDYFAYLATVEDGSAGSGGEDWGSAPAWEGDSAESPVPAGPPPERASLAHVTPDSLLAHLGLESFRPGQREAVQAALDGRDSLVVMPTGGGKSLCYQLPALAGKDLTVVVSPLIALMRDQCQRLTDLGHPAVMLASGGDGDSNRRALGAIRDGTAKVVFAAPERFASGVFRNALRTRALALFVVDEAHCVSEWGHDFRPDYLRLAAVIAELGHPPVMACTATATPKVADEIVARLALREAERVRSGFDRPNLSFDVLPFDGEGSVARKRATLVAGVSDPANRPAVVYCGTRKSTEEVTDMLAAAGLNAVGYHAGMSGDVRARRQDTFMRGDADVVVATNAFGMGVDKADVRSVWHWALPSSLEAYYQEAGRAGRDGELGRAVLLASRSDLGRLVRFIREAEVTVEQVGALVGRLRAQAGGGGAAEVDAGQDRDRIALAIAERAGALTLQPGAGGRLRVQLAAGDVDHRAIAQMCRASTDRRWQAYRSIEKYAGGGDVCRRRQLLDHFGDPEEGHPLGRCCDVHDPVDWLPEIKVAARRSSRSGSGSAPVDDGPPVADADLEPLKAWRRQRAAGKPAYTVATDATLREVVRRRPSTADELLAIKGIGPGFVQKHAEDLLALLQG</sequence>
<feature type="domain" description="HRDC" evidence="13">
    <location>
        <begin position="700"/>
        <end position="770"/>
    </location>
</feature>
<feature type="region of interest" description="Disordered" evidence="11">
    <location>
        <begin position="102"/>
        <end position="146"/>
    </location>
</feature>
<feature type="compositionally biased region" description="Low complexity" evidence="11">
    <location>
        <begin position="688"/>
        <end position="704"/>
    </location>
</feature>
<dbReference type="GO" id="GO:0006310">
    <property type="term" value="P:DNA recombination"/>
    <property type="evidence" value="ECO:0007669"/>
    <property type="project" value="InterPro"/>
</dbReference>
<name>A0AAU7AX78_9ACTN</name>
<feature type="region of interest" description="Disordered" evidence="11">
    <location>
        <begin position="160"/>
        <end position="193"/>
    </location>
</feature>
<evidence type="ECO:0000256" key="7">
    <source>
        <dbReference type="ARBA" id="ARBA00023125"/>
    </source>
</evidence>
<dbReference type="PANTHER" id="PTHR13710:SF105">
    <property type="entry name" value="ATP-DEPENDENT DNA HELICASE Q1"/>
    <property type="match status" value="1"/>
</dbReference>
<dbReference type="SUPFAM" id="SSF52540">
    <property type="entry name" value="P-loop containing nucleoside triphosphate hydrolases"/>
    <property type="match status" value="1"/>
</dbReference>
<dbReference type="InterPro" id="IPR011545">
    <property type="entry name" value="DEAD/DEAH_box_helicase_dom"/>
</dbReference>
<dbReference type="EMBL" id="CP114014">
    <property type="protein sequence ID" value="XAY06237.1"/>
    <property type="molecule type" value="Genomic_DNA"/>
</dbReference>
<dbReference type="GO" id="GO:0005737">
    <property type="term" value="C:cytoplasm"/>
    <property type="evidence" value="ECO:0007669"/>
    <property type="project" value="TreeGrafter"/>
</dbReference>
<evidence type="ECO:0000256" key="5">
    <source>
        <dbReference type="ARBA" id="ARBA00022806"/>
    </source>
</evidence>
<dbReference type="KEGG" id="parq:DSM112329_03104"/>
<comment type="cofactor">
    <cofactor evidence="1">
        <name>Mg(2+)</name>
        <dbReference type="ChEBI" id="CHEBI:18420"/>
    </cofactor>
</comment>
<evidence type="ECO:0000256" key="2">
    <source>
        <dbReference type="ARBA" id="ARBA00005446"/>
    </source>
</evidence>
<dbReference type="InterPro" id="IPR010997">
    <property type="entry name" value="HRDC-like_sf"/>
</dbReference>
<dbReference type="GO" id="GO:0006281">
    <property type="term" value="P:DNA repair"/>
    <property type="evidence" value="ECO:0007669"/>
    <property type="project" value="TreeGrafter"/>
</dbReference>
<dbReference type="PANTHER" id="PTHR13710">
    <property type="entry name" value="DNA HELICASE RECQ FAMILY MEMBER"/>
    <property type="match status" value="1"/>
</dbReference>
<dbReference type="Pfam" id="PF00570">
    <property type="entry name" value="HRDC"/>
    <property type="match status" value="1"/>
</dbReference>
<protein>
    <recommendedName>
        <fullName evidence="10">DNA 3'-5' helicase</fullName>
        <ecNumber evidence="10">5.6.2.4</ecNumber>
    </recommendedName>
</protein>
<dbReference type="SMART" id="SM00487">
    <property type="entry name" value="DEXDc"/>
    <property type="match status" value="1"/>
</dbReference>
<dbReference type="Pfam" id="PF00270">
    <property type="entry name" value="DEAD"/>
    <property type="match status" value="1"/>
</dbReference>
<proteinExistence type="inferred from homology"/>
<dbReference type="InterPro" id="IPR014001">
    <property type="entry name" value="Helicase_ATP-bd"/>
</dbReference>
<evidence type="ECO:0000256" key="6">
    <source>
        <dbReference type="ARBA" id="ARBA00022840"/>
    </source>
</evidence>